<dbReference type="Proteomes" id="UP001385951">
    <property type="component" value="Unassembled WGS sequence"/>
</dbReference>
<evidence type="ECO:0000313" key="11">
    <source>
        <dbReference type="EMBL" id="KAK7694026.1"/>
    </source>
</evidence>
<evidence type="ECO:0000256" key="3">
    <source>
        <dbReference type="ARBA" id="ARBA00022722"/>
    </source>
</evidence>
<dbReference type="InterPro" id="IPR049126">
    <property type="entry name" value="FAN1-like_TPR"/>
</dbReference>
<dbReference type="Pfam" id="PF08774">
    <property type="entry name" value="VRR_NUC"/>
    <property type="match status" value="1"/>
</dbReference>
<dbReference type="EC" id="3.1.4.1" evidence="8"/>
<evidence type="ECO:0000256" key="7">
    <source>
        <dbReference type="ARBA" id="ARBA00023211"/>
    </source>
</evidence>
<keyword evidence="6 8" id="KW-0460">Magnesium</keyword>
<comment type="similarity">
    <text evidence="2 8">Belongs to the FAN1 family.</text>
</comment>
<dbReference type="InterPro" id="IPR011856">
    <property type="entry name" value="tRNA_endonuc-like_dom_sf"/>
</dbReference>
<keyword evidence="3 8" id="KW-0540">Nuclease</keyword>
<keyword evidence="8" id="KW-0539">Nucleus</keyword>
<evidence type="ECO:0000256" key="2">
    <source>
        <dbReference type="ARBA" id="ARBA00005533"/>
    </source>
</evidence>
<dbReference type="InterPro" id="IPR049132">
    <property type="entry name" value="FAN1-like_euk"/>
</dbReference>
<dbReference type="GO" id="GO:0005634">
    <property type="term" value="C:nucleus"/>
    <property type="evidence" value="ECO:0007669"/>
    <property type="project" value="UniProtKB-SubCell"/>
</dbReference>
<keyword evidence="8" id="KW-0227">DNA damage</keyword>
<feature type="region of interest" description="Disordered" evidence="9">
    <location>
        <begin position="366"/>
        <end position="404"/>
    </location>
</feature>
<evidence type="ECO:0000313" key="12">
    <source>
        <dbReference type="Proteomes" id="UP001385951"/>
    </source>
</evidence>
<evidence type="ECO:0000256" key="4">
    <source>
        <dbReference type="ARBA" id="ARBA00022723"/>
    </source>
</evidence>
<dbReference type="EMBL" id="JASBNA010000003">
    <property type="protein sequence ID" value="KAK7694026.1"/>
    <property type="molecule type" value="Genomic_DNA"/>
</dbReference>
<evidence type="ECO:0000256" key="5">
    <source>
        <dbReference type="ARBA" id="ARBA00022801"/>
    </source>
</evidence>
<feature type="compositionally biased region" description="Polar residues" evidence="9">
    <location>
        <begin position="908"/>
        <end position="917"/>
    </location>
</feature>
<dbReference type="SMART" id="SM00990">
    <property type="entry name" value="VRR_NUC"/>
    <property type="match status" value="1"/>
</dbReference>
<dbReference type="GO" id="GO:0036297">
    <property type="term" value="P:interstrand cross-link repair"/>
    <property type="evidence" value="ECO:0007669"/>
    <property type="project" value="InterPro"/>
</dbReference>
<feature type="compositionally biased region" description="Acidic residues" evidence="9">
    <location>
        <begin position="849"/>
        <end position="858"/>
    </location>
</feature>
<feature type="domain" description="VRR-NUC" evidence="10">
    <location>
        <begin position="700"/>
        <end position="816"/>
    </location>
</feature>
<evidence type="ECO:0000259" key="10">
    <source>
        <dbReference type="SMART" id="SM00990"/>
    </source>
</evidence>
<keyword evidence="7 8" id="KW-0464">Manganese</keyword>
<evidence type="ECO:0000256" key="8">
    <source>
        <dbReference type="RuleBase" id="RU365033"/>
    </source>
</evidence>
<sequence>MNTVSPSIVRVNNFIYGDGEEQCLSENEEPESPDLEASTTGQSESMYVTLFEDALKAVLLHEPHLFSPRELVCFMRYNDLSYKGRYLLIRLCLRKNDKWHRLSDLKYRKELGDDIPDAIRELCHDSKKTSHYEEVKPEVIDLTVDEYLSQSEPGPSKLPPLPSPLNSEPNLDVFADDHSHATIRELLVCLTLSELRAVAKQVKSTSTGTRDMIIKALLENTSNQSTLQFPACSGVNGSSKGKKSGGIQSKIAFSSLRPKLETQLDRLRVIVMKVLEHCIRLNSEIVKLFQRVNLVYFRHTQHTPTFLTPSILAKARKRTYANYITERTLIIWPTRDALIEYEKALELEAQVDALLDGLTSFRGRSRTAVSKTPVPRTRSRPATESPSKRRSTRSGIAQEDAEYDPVVESPRVQAARGVLVVFEEVYPKWERLVAADNDSNNEERWNSIRRFECGHVFTRIVCKGADAYGILKQYDDELRILDALLAQKKWRRGRRGGWHERKALILMTHMGNKDITLEKARQAVLEGFRDDDTHIVYRISLERRLTRLENKLKLPKHERHECTGKLKEANQERISGVRVHHTATSLKLDKSLKPIVNPQVKPASDGPKMLDLALLKPPNSAANTKPGLERRHSGKSIWRGRDEEEVTVEIFAQQHYEDQGFKGFHCEGRITAYQSAPLDIAEDTFYLSRKSLIDQRLQEIRDGMAPEIIEQNDDQHRPSQTWCVGVRWDLFEKQDLVEIAECIGGDGMATICQLMCEDYASRTSGVPDLIIWNAEESTGKFVEVKGPGDSLQENQKVWVDVLVRAGVPVDVCHVAEQGEDTKPKSKGKAKKAAIPKSTRKRKRHQSPELESESSEEETVPINFDVKSEDEEEPPPPSQASTQVETVIRTRDEEGSCFIPATPFDSRETLVNSPSRTLSPRPFKRLRPGHSP</sequence>
<dbReference type="GO" id="GO:0017108">
    <property type="term" value="F:5'-flap endonuclease activity"/>
    <property type="evidence" value="ECO:0007669"/>
    <property type="project" value="TreeGrafter"/>
</dbReference>
<dbReference type="PANTHER" id="PTHR15749">
    <property type="entry name" value="FANCONI-ASSOCIATED NUCLEASE 1"/>
    <property type="match status" value="1"/>
</dbReference>
<protein>
    <recommendedName>
        <fullName evidence="8">Fanconi-associated nuclease</fullName>
        <ecNumber evidence="8">3.1.4.1</ecNumber>
    </recommendedName>
</protein>
<comment type="catalytic activity">
    <reaction evidence="1 8">
        <text>Hydrolytically removes 5'-nucleotides successively from the 3'-hydroxy termini of 3'-hydroxy-terminated oligonucleotides.</text>
        <dbReference type="EC" id="3.1.4.1"/>
    </reaction>
</comment>
<gene>
    <name evidence="11" type="ORF">QCA50_003602</name>
</gene>
<name>A0AAW0GKR7_9APHY</name>
<dbReference type="InterPro" id="IPR014883">
    <property type="entry name" value="VRR_NUC"/>
</dbReference>
<dbReference type="GO" id="GO:0046872">
    <property type="term" value="F:metal ion binding"/>
    <property type="evidence" value="ECO:0007669"/>
    <property type="project" value="UniProtKB-KW"/>
</dbReference>
<feature type="region of interest" description="Disordered" evidence="9">
    <location>
        <begin position="816"/>
        <end position="931"/>
    </location>
</feature>
<dbReference type="GO" id="GO:0008409">
    <property type="term" value="F:5'-3' exonuclease activity"/>
    <property type="evidence" value="ECO:0007669"/>
    <property type="project" value="TreeGrafter"/>
</dbReference>
<feature type="compositionally biased region" description="Basic residues" evidence="9">
    <location>
        <begin position="921"/>
        <end position="931"/>
    </location>
</feature>
<dbReference type="InterPro" id="IPR033315">
    <property type="entry name" value="Fan1-like"/>
</dbReference>
<accession>A0AAW0GKR7</accession>
<keyword evidence="5 8" id="KW-0378">Hydrolase</keyword>
<dbReference type="GO" id="GO:0004528">
    <property type="term" value="F:phosphodiesterase I activity"/>
    <property type="evidence" value="ECO:0007669"/>
    <property type="project" value="UniProtKB-EC"/>
</dbReference>
<keyword evidence="12" id="KW-1185">Reference proteome</keyword>
<dbReference type="CDD" id="cd22326">
    <property type="entry name" value="FAN1-like"/>
    <property type="match status" value="1"/>
</dbReference>
<comment type="subcellular location">
    <subcellularLocation>
        <location evidence="8">Nucleus</location>
    </subcellularLocation>
</comment>
<reference evidence="11 12" key="1">
    <citation type="submission" date="2022-09" db="EMBL/GenBank/DDBJ databases">
        <authorList>
            <person name="Palmer J.M."/>
        </authorList>
    </citation>
    <scope>NUCLEOTIDE SEQUENCE [LARGE SCALE GENOMIC DNA]</scope>
    <source>
        <strain evidence="11 12">DSM 7382</strain>
    </source>
</reference>
<proteinExistence type="inferred from homology"/>
<keyword evidence="4 8" id="KW-0479">Metal-binding</keyword>
<comment type="cofactor">
    <cofactor evidence="8">
        <name>Mg(2+)</name>
        <dbReference type="ChEBI" id="CHEBI:18420"/>
    </cofactor>
    <cofactor evidence="8">
        <name>Mn(2+)</name>
        <dbReference type="ChEBI" id="CHEBI:29035"/>
    </cofactor>
</comment>
<organism evidence="11 12">
    <name type="scientific">Cerrena zonata</name>
    <dbReference type="NCBI Taxonomy" id="2478898"/>
    <lineage>
        <taxon>Eukaryota</taxon>
        <taxon>Fungi</taxon>
        <taxon>Dikarya</taxon>
        <taxon>Basidiomycota</taxon>
        <taxon>Agaricomycotina</taxon>
        <taxon>Agaricomycetes</taxon>
        <taxon>Polyporales</taxon>
        <taxon>Cerrenaceae</taxon>
        <taxon>Cerrena</taxon>
    </lineage>
</organism>
<dbReference type="Pfam" id="PF21170">
    <property type="entry name" value="FAN1_TPR"/>
    <property type="match status" value="1"/>
</dbReference>
<dbReference type="Gene3D" id="3.40.1350.10">
    <property type="match status" value="1"/>
</dbReference>
<evidence type="ECO:0000256" key="6">
    <source>
        <dbReference type="ARBA" id="ARBA00022842"/>
    </source>
</evidence>
<feature type="compositionally biased region" description="Basic residues" evidence="9">
    <location>
        <begin position="824"/>
        <end position="844"/>
    </location>
</feature>
<dbReference type="GO" id="GO:0070336">
    <property type="term" value="F:flap-structured DNA binding"/>
    <property type="evidence" value="ECO:0007669"/>
    <property type="project" value="TreeGrafter"/>
</dbReference>
<evidence type="ECO:0000256" key="1">
    <source>
        <dbReference type="ARBA" id="ARBA00000983"/>
    </source>
</evidence>
<keyword evidence="8" id="KW-0234">DNA repair</keyword>
<dbReference type="PANTHER" id="PTHR15749:SF4">
    <property type="entry name" value="FANCONI-ASSOCIATED NUCLEASE 1"/>
    <property type="match status" value="1"/>
</dbReference>
<evidence type="ECO:0000256" key="9">
    <source>
        <dbReference type="SAM" id="MobiDB-lite"/>
    </source>
</evidence>
<comment type="function">
    <text evidence="8">Nuclease required for the repair of DNA interstrand cross-links (ICL). Acts as a 5'-3' exonuclease that anchors at a cut end of DNA and cleaves DNA successively at every third nucleotide, allowing to excise an ICL from one strand through flanking incisions.</text>
</comment>
<comment type="caution">
    <text evidence="11">The sequence shown here is derived from an EMBL/GenBank/DDBJ whole genome shotgun (WGS) entry which is preliminary data.</text>
</comment>
<dbReference type="AlphaFoldDB" id="A0AAW0GKR7"/>